<dbReference type="PANTHER" id="PTHR37823">
    <property type="entry name" value="CYTOCHROME C-553-LIKE"/>
    <property type="match status" value="1"/>
</dbReference>
<feature type="transmembrane region" description="Helical" evidence="7">
    <location>
        <begin position="12"/>
        <end position="31"/>
    </location>
</feature>
<evidence type="ECO:0000256" key="6">
    <source>
        <dbReference type="PROSITE-ProRule" id="PRU00433"/>
    </source>
</evidence>
<keyword evidence="1" id="KW-0813">Transport</keyword>
<reference evidence="10" key="1">
    <citation type="submission" date="2016-10" db="EMBL/GenBank/DDBJ databases">
        <authorList>
            <person name="Varghese N."/>
            <person name="Submissions S."/>
        </authorList>
    </citation>
    <scope>NUCLEOTIDE SEQUENCE [LARGE SCALE GENOMIC DNA]</scope>
    <source>
        <strain evidence="10">CGMCC 1.10218</strain>
    </source>
</reference>
<evidence type="ECO:0000256" key="2">
    <source>
        <dbReference type="ARBA" id="ARBA00022617"/>
    </source>
</evidence>
<evidence type="ECO:0000256" key="5">
    <source>
        <dbReference type="ARBA" id="ARBA00023004"/>
    </source>
</evidence>
<evidence type="ECO:0000256" key="4">
    <source>
        <dbReference type="ARBA" id="ARBA00022982"/>
    </source>
</evidence>
<proteinExistence type="predicted"/>
<dbReference type="STRING" id="856736.SAMN04488058_109108"/>
<dbReference type="SUPFAM" id="SSF46626">
    <property type="entry name" value="Cytochrome c"/>
    <property type="match status" value="1"/>
</dbReference>
<keyword evidence="4" id="KW-0249">Electron transport</keyword>
<gene>
    <name evidence="9" type="ORF">SAMN04488058_109108</name>
</gene>
<sequence>MSGESYSKRELTAIGAFVVASVLIGVGAYQLGFNLSGGRAVGAEMVAASAPAPVSGQSLYASNCAGCHGGKGEGGGVGPALANSLTWSLEDFSNAVLNGKSPDRELSPVMPRFAVTGLDGETATDEQVKAIHDYLGTLK</sequence>
<keyword evidence="5 6" id="KW-0408">Iron</keyword>
<protein>
    <submittedName>
        <fullName evidence="9">Cytochrome c, mono-and diheme variants</fullName>
    </submittedName>
</protein>
<evidence type="ECO:0000313" key="9">
    <source>
        <dbReference type="EMBL" id="SEJ50949.1"/>
    </source>
</evidence>
<keyword evidence="3 6" id="KW-0479">Metal-binding</keyword>
<keyword evidence="2 6" id="KW-0349">Heme</keyword>
<dbReference type="GO" id="GO:0009055">
    <property type="term" value="F:electron transfer activity"/>
    <property type="evidence" value="ECO:0007669"/>
    <property type="project" value="InterPro"/>
</dbReference>
<dbReference type="Proteomes" id="UP000199223">
    <property type="component" value="Unassembled WGS sequence"/>
</dbReference>
<dbReference type="InterPro" id="IPR009056">
    <property type="entry name" value="Cyt_c-like_dom"/>
</dbReference>
<dbReference type="PROSITE" id="PS51007">
    <property type="entry name" value="CYTC"/>
    <property type="match status" value="1"/>
</dbReference>
<evidence type="ECO:0000313" key="10">
    <source>
        <dbReference type="Proteomes" id="UP000199223"/>
    </source>
</evidence>
<organism evidence="9 10">
    <name type="scientific">Deinococcus reticulitermitis</name>
    <dbReference type="NCBI Taxonomy" id="856736"/>
    <lineage>
        <taxon>Bacteria</taxon>
        <taxon>Thermotogati</taxon>
        <taxon>Deinococcota</taxon>
        <taxon>Deinococci</taxon>
        <taxon>Deinococcales</taxon>
        <taxon>Deinococcaceae</taxon>
        <taxon>Deinococcus</taxon>
    </lineage>
</organism>
<keyword evidence="7" id="KW-0812">Transmembrane</keyword>
<dbReference type="PANTHER" id="PTHR37823:SF1">
    <property type="entry name" value="CYTOCHROME C-553-LIKE"/>
    <property type="match status" value="1"/>
</dbReference>
<keyword evidence="7" id="KW-0472">Membrane</keyword>
<dbReference type="InterPro" id="IPR036909">
    <property type="entry name" value="Cyt_c-like_dom_sf"/>
</dbReference>
<evidence type="ECO:0000259" key="8">
    <source>
        <dbReference type="PROSITE" id="PS51007"/>
    </source>
</evidence>
<dbReference type="OrthoDB" id="68492at2"/>
<keyword evidence="7" id="KW-1133">Transmembrane helix</keyword>
<evidence type="ECO:0000256" key="7">
    <source>
        <dbReference type="SAM" id="Phobius"/>
    </source>
</evidence>
<dbReference type="Gene3D" id="1.10.760.10">
    <property type="entry name" value="Cytochrome c-like domain"/>
    <property type="match status" value="1"/>
</dbReference>
<dbReference type="InterPro" id="IPR051811">
    <property type="entry name" value="Cytochrome_c550/c551-like"/>
</dbReference>
<dbReference type="GO" id="GO:0046872">
    <property type="term" value="F:metal ion binding"/>
    <property type="evidence" value="ECO:0007669"/>
    <property type="project" value="UniProtKB-KW"/>
</dbReference>
<dbReference type="GO" id="GO:0020037">
    <property type="term" value="F:heme binding"/>
    <property type="evidence" value="ECO:0007669"/>
    <property type="project" value="InterPro"/>
</dbReference>
<name>A0A1H6ZBW5_9DEIO</name>
<dbReference type="EMBL" id="FNZA01000009">
    <property type="protein sequence ID" value="SEJ50949.1"/>
    <property type="molecule type" value="Genomic_DNA"/>
</dbReference>
<feature type="domain" description="Cytochrome c" evidence="8">
    <location>
        <begin position="51"/>
        <end position="139"/>
    </location>
</feature>
<evidence type="ECO:0000256" key="3">
    <source>
        <dbReference type="ARBA" id="ARBA00022723"/>
    </source>
</evidence>
<evidence type="ECO:0000256" key="1">
    <source>
        <dbReference type="ARBA" id="ARBA00022448"/>
    </source>
</evidence>
<dbReference type="Pfam" id="PF13442">
    <property type="entry name" value="Cytochrome_CBB3"/>
    <property type="match status" value="1"/>
</dbReference>
<dbReference type="AlphaFoldDB" id="A0A1H6ZBW5"/>
<dbReference type="RefSeq" id="WP_092264684.1">
    <property type="nucleotide sequence ID" value="NZ_FNZA01000009.1"/>
</dbReference>
<accession>A0A1H6ZBW5</accession>
<keyword evidence="10" id="KW-1185">Reference proteome</keyword>